<gene>
    <name evidence="2" type="ORF">ORPV_1115</name>
</gene>
<evidence type="ECO:0000313" key="2">
    <source>
        <dbReference type="EMBL" id="SNW63019.1"/>
    </source>
</evidence>
<accession>A0A2I2L6D0</accession>
<proteinExistence type="predicted"/>
<dbReference type="Pfam" id="PF14216">
    <property type="entry name" value="DUF4326"/>
    <property type="match status" value="1"/>
</dbReference>
<sequence>METTVVRLRRQGGKVVQDCDVYIGRRCNMGGWNLPESKWANPFKIGTDGTRDEVIQKYYNHIVSKPELISSLHELRGKRLGCWCKPNPCHGDILLYILQQYSNTQS</sequence>
<dbReference type="KEGG" id="vg:35381781"/>
<organism evidence="2">
    <name type="scientific">Orpheovirus IHUMI-LCC2</name>
    <dbReference type="NCBI Taxonomy" id="2023057"/>
    <lineage>
        <taxon>Viruses</taxon>
        <taxon>Varidnaviria</taxon>
        <taxon>Bamfordvirae</taxon>
        <taxon>Nucleocytoviricota</taxon>
        <taxon>Megaviricetes</taxon>
        <taxon>Pimascovirales</taxon>
        <taxon>Ocovirineae</taxon>
        <taxon>Orpheoviridae</taxon>
        <taxon>Alphaorpheovirus</taxon>
        <taxon>Alphaorpheovirus massiliense</taxon>
    </lineage>
</organism>
<protein>
    <recommendedName>
        <fullName evidence="1">DUF4326 domain-containing protein</fullName>
    </recommendedName>
</protein>
<dbReference type="OrthoDB" id="10080at10239"/>
<feature type="domain" description="DUF4326" evidence="1">
    <location>
        <begin position="10"/>
        <end position="95"/>
    </location>
</feature>
<reference evidence="2" key="1">
    <citation type="submission" date="2017-08" db="EMBL/GenBank/DDBJ databases">
        <authorList>
            <consortium name="Urmite Genomes"/>
        </authorList>
    </citation>
    <scope>NUCLEOTIDE SEQUENCE [LARGE SCALE GENOMIC DNA]</scope>
    <source>
        <strain evidence="2">IHUMI-LCC2</strain>
    </source>
</reference>
<dbReference type="EMBL" id="LT906555">
    <property type="protein sequence ID" value="SNW63019.1"/>
    <property type="molecule type" value="Genomic_DNA"/>
</dbReference>
<keyword evidence="3" id="KW-1185">Reference proteome</keyword>
<dbReference type="Proteomes" id="UP000236316">
    <property type="component" value="Segment"/>
</dbReference>
<evidence type="ECO:0000259" key="1">
    <source>
        <dbReference type="Pfam" id="PF14216"/>
    </source>
</evidence>
<name>A0A2I2L6D0_9VIRU</name>
<dbReference type="GeneID" id="35381781"/>
<dbReference type="InterPro" id="IPR025475">
    <property type="entry name" value="DUF4326"/>
</dbReference>
<dbReference type="RefSeq" id="YP_009449321.1">
    <property type="nucleotide sequence ID" value="NC_036594.1"/>
</dbReference>
<evidence type="ECO:0000313" key="3">
    <source>
        <dbReference type="Proteomes" id="UP000236316"/>
    </source>
</evidence>